<dbReference type="PROSITE" id="PS50053">
    <property type="entry name" value="UBIQUITIN_2"/>
    <property type="match status" value="1"/>
</dbReference>
<name>A0AAD7NIV1_9AGAR</name>
<gene>
    <name evidence="3" type="ORF">B0H16DRAFT_516827</name>
</gene>
<dbReference type="AlphaFoldDB" id="A0AAD7NIV1"/>
<feature type="region of interest" description="Disordered" evidence="1">
    <location>
        <begin position="370"/>
        <end position="398"/>
    </location>
</feature>
<evidence type="ECO:0000313" key="4">
    <source>
        <dbReference type="Proteomes" id="UP001215598"/>
    </source>
</evidence>
<feature type="compositionally biased region" description="Low complexity" evidence="1">
    <location>
        <begin position="130"/>
        <end position="141"/>
    </location>
</feature>
<organism evidence="3 4">
    <name type="scientific">Mycena metata</name>
    <dbReference type="NCBI Taxonomy" id="1033252"/>
    <lineage>
        <taxon>Eukaryota</taxon>
        <taxon>Fungi</taxon>
        <taxon>Dikarya</taxon>
        <taxon>Basidiomycota</taxon>
        <taxon>Agaricomycotina</taxon>
        <taxon>Agaricomycetes</taxon>
        <taxon>Agaricomycetidae</taxon>
        <taxon>Agaricales</taxon>
        <taxon>Marasmiineae</taxon>
        <taxon>Mycenaceae</taxon>
        <taxon>Mycena</taxon>
    </lineage>
</organism>
<feature type="compositionally biased region" description="Basic residues" evidence="1">
    <location>
        <begin position="163"/>
        <end position="183"/>
    </location>
</feature>
<protein>
    <recommendedName>
        <fullName evidence="2">Ubiquitin-like domain-containing protein</fullName>
    </recommendedName>
</protein>
<evidence type="ECO:0000256" key="1">
    <source>
        <dbReference type="SAM" id="MobiDB-lite"/>
    </source>
</evidence>
<feature type="domain" description="Ubiquitin-like" evidence="2">
    <location>
        <begin position="45"/>
        <end position="124"/>
    </location>
</feature>
<feature type="compositionally biased region" description="Low complexity" evidence="1">
    <location>
        <begin position="191"/>
        <end position="207"/>
    </location>
</feature>
<dbReference type="EMBL" id="JARKIB010000032">
    <property type="protein sequence ID" value="KAJ7762564.1"/>
    <property type="molecule type" value="Genomic_DNA"/>
</dbReference>
<comment type="caution">
    <text evidence="3">The sequence shown here is derived from an EMBL/GenBank/DDBJ whole genome shotgun (WGS) entry which is preliminary data.</text>
</comment>
<reference evidence="3" key="1">
    <citation type="submission" date="2023-03" db="EMBL/GenBank/DDBJ databases">
        <title>Massive genome expansion in bonnet fungi (Mycena s.s.) driven by repeated elements and novel gene families across ecological guilds.</title>
        <authorList>
            <consortium name="Lawrence Berkeley National Laboratory"/>
            <person name="Harder C.B."/>
            <person name="Miyauchi S."/>
            <person name="Viragh M."/>
            <person name="Kuo A."/>
            <person name="Thoen E."/>
            <person name="Andreopoulos B."/>
            <person name="Lu D."/>
            <person name="Skrede I."/>
            <person name="Drula E."/>
            <person name="Henrissat B."/>
            <person name="Morin E."/>
            <person name="Kohler A."/>
            <person name="Barry K."/>
            <person name="LaButti K."/>
            <person name="Morin E."/>
            <person name="Salamov A."/>
            <person name="Lipzen A."/>
            <person name="Mereny Z."/>
            <person name="Hegedus B."/>
            <person name="Baldrian P."/>
            <person name="Stursova M."/>
            <person name="Weitz H."/>
            <person name="Taylor A."/>
            <person name="Grigoriev I.V."/>
            <person name="Nagy L.G."/>
            <person name="Martin F."/>
            <person name="Kauserud H."/>
        </authorList>
    </citation>
    <scope>NUCLEOTIDE SEQUENCE</scope>
    <source>
        <strain evidence="3">CBHHK182m</strain>
    </source>
</reference>
<feature type="compositionally biased region" description="Basic residues" evidence="1">
    <location>
        <begin position="260"/>
        <end position="280"/>
    </location>
</feature>
<proteinExistence type="predicted"/>
<feature type="compositionally biased region" description="Polar residues" evidence="1">
    <location>
        <begin position="380"/>
        <end position="392"/>
    </location>
</feature>
<dbReference type="InterPro" id="IPR000626">
    <property type="entry name" value="Ubiquitin-like_dom"/>
</dbReference>
<dbReference type="Proteomes" id="UP001215598">
    <property type="component" value="Unassembled WGS sequence"/>
</dbReference>
<evidence type="ECO:0000313" key="3">
    <source>
        <dbReference type="EMBL" id="KAJ7762564.1"/>
    </source>
</evidence>
<keyword evidence="4" id="KW-1185">Reference proteome</keyword>
<feature type="compositionally biased region" description="Basic residues" evidence="1">
    <location>
        <begin position="210"/>
        <end position="221"/>
    </location>
</feature>
<evidence type="ECO:0000259" key="2">
    <source>
        <dbReference type="PROSITE" id="PS50053"/>
    </source>
</evidence>
<accession>A0AAD7NIV1</accession>
<feature type="region of interest" description="Disordered" evidence="1">
    <location>
        <begin position="125"/>
        <end position="284"/>
    </location>
</feature>
<sequence length="470" mass="53283">MFPHFFRFHQVIPLIVGRRRHRSHFSFMSPRRMSKVCGKQVEPWFSVFIMGLFSRSLSVAVTKATTVLEIFQQLQALGAVPSDSHDQFYAIANGQRILAWTDTMQSLNLGPGSHIFFRARLLGGGRRRLPSSSPSPSGSGPAKKRKTEAVASEDEDTPIVPKPRTKPKAPARLVGGRKSHSSRGQRDDEPTGPTSTPPLTLQELPETPQRKRKPSRPKKVPKFSPRTARRVAFALGPHLRLGPAEDSDSGSSSEDSDRPKQRKRKPRALNKIKHSKKAGWKRVGSSHTSEIYQTFEQWRNDYTPHEYESAEDLVTVNHLGHPVDRPKDIRARPFIVQWITPNRDAPEAFLDDPRPIFRAEYRCKGNCSDVTPSDREFDTQSETEPKNQTNSGPKKYQKRTCPQNVVLHVEIYSNDLSKAVIFQRGTHWEAAEEYLGFSEHIRQCIMEYASLANMTAGRIKRSDRFFLGAL</sequence>